<dbReference type="Pfam" id="PF14833">
    <property type="entry name" value="NAD_binding_11"/>
    <property type="match status" value="1"/>
</dbReference>
<dbReference type="InterPro" id="IPR002204">
    <property type="entry name" value="3-OH-isobutyrate_DH-rel_CS"/>
</dbReference>
<comment type="caution">
    <text evidence="6">The sequence shown here is derived from an EMBL/GenBank/DDBJ whole genome shotgun (WGS) entry which is preliminary data.</text>
</comment>
<gene>
    <name evidence="6" type="ORF">P3W85_21060</name>
</gene>
<feature type="domain" description="3-hydroxyisobutyrate dehydrogenase-like NAD-binding" evidence="5">
    <location>
        <begin position="177"/>
        <end position="297"/>
    </location>
</feature>
<name>A0ABT6AS22_9BURK</name>
<dbReference type="PANTHER" id="PTHR43060">
    <property type="entry name" value="3-HYDROXYISOBUTYRATE DEHYDROGENASE-LIKE 1, MITOCHONDRIAL-RELATED"/>
    <property type="match status" value="1"/>
</dbReference>
<dbReference type="PANTHER" id="PTHR43060:SF15">
    <property type="entry name" value="3-HYDROXYISOBUTYRATE DEHYDROGENASE-LIKE 1, MITOCHONDRIAL-RELATED"/>
    <property type="match status" value="1"/>
</dbReference>
<sequence length="299" mass="30653">MSNATTATSQASALTVGFIGLGAMGTPMVRHLIAAGHGVRALVRRPQAQAGALALGAQPCATPAEVARGAAVVFTNVTSSEDVRAVLLGEHGVIEGAAPGTICIDHSTISPIVTREIAARLAERGIEALDCPVSGGTAGAEAASLTIMVGGKAELLERVRPLLALLGKTITHIGGNGAGQVAKLCNQIAQVVNIEGIAEAMRFAQAQQVDSGRVLQAMATGMAGSRMLDLMGPKMVAHDFAAGIEARLHDKDFGLAADIARQLGLELPAMQATSRQLGMLMEKGWGKDDTSSLLRVLEG</sequence>
<dbReference type="SUPFAM" id="SSF51735">
    <property type="entry name" value="NAD(P)-binding Rossmann-fold domains"/>
    <property type="match status" value="1"/>
</dbReference>
<keyword evidence="2" id="KW-0560">Oxidoreductase</keyword>
<accession>A0ABT6AS22</accession>
<protein>
    <submittedName>
        <fullName evidence="6">NAD(P)-dependent oxidoreductase</fullName>
    </submittedName>
</protein>
<dbReference type="InterPro" id="IPR008927">
    <property type="entry name" value="6-PGluconate_DH-like_C_sf"/>
</dbReference>
<keyword evidence="3" id="KW-0520">NAD</keyword>
<dbReference type="SUPFAM" id="SSF48179">
    <property type="entry name" value="6-phosphogluconate dehydrogenase C-terminal domain-like"/>
    <property type="match status" value="1"/>
</dbReference>
<dbReference type="Proteomes" id="UP001216674">
    <property type="component" value="Unassembled WGS sequence"/>
</dbReference>
<keyword evidence="7" id="KW-1185">Reference proteome</keyword>
<dbReference type="PIRSF" id="PIRSF000103">
    <property type="entry name" value="HIBADH"/>
    <property type="match status" value="1"/>
</dbReference>
<evidence type="ECO:0000259" key="4">
    <source>
        <dbReference type="Pfam" id="PF03446"/>
    </source>
</evidence>
<dbReference type="RefSeq" id="WP_276266218.1">
    <property type="nucleotide sequence ID" value="NZ_JARJLM010000355.1"/>
</dbReference>
<dbReference type="InterPro" id="IPR029154">
    <property type="entry name" value="HIBADH-like_NADP-bd"/>
</dbReference>
<organism evidence="6 7">
    <name type="scientific">Cupriavidus basilensis</name>
    <dbReference type="NCBI Taxonomy" id="68895"/>
    <lineage>
        <taxon>Bacteria</taxon>
        <taxon>Pseudomonadati</taxon>
        <taxon>Pseudomonadota</taxon>
        <taxon>Betaproteobacteria</taxon>
        <taxon>Burkholderiales</taxon>
        <taxon>Burkholderiaceae</taxon>
        <taxon>Cupriavidus</taxon>
    </lineage>
</organism>
<feature type="domain" description="6-phosphogluconate dehydrogenase NADP-binding" evidence="4">
    <location>
        <begin position="15"/>
        <end position="174"/>
    </location>
</feature>
<dbReference type="Gene3D" id="3.40.50.720">
    <property type="entry name" value="NAD(P)-binding Rossmann-like Domain"/>
    <property type="match status" value="1"/>
</dbReference>
<comment type="similarity">
    <text evidence="1">Belongs to the HIBADH-related family.</text>
</comment>
<dbReference type="InterPro" id="IPR036291">
    <property type="entry name" value="NAD(P)-bd_dom_sf"/>
</dbReference>
<evidence type="ECO:0000313" key="6">
    <source>
        <dbReference type="EMBL" id="MDF3835426.1"/>
    </source>
</evidence>
<evidence type="ECO:0000256" key="1">
    <source>
        <dbReference type="ARBA" id="ARBA00009080"/>
    </source>
</evidence>
<dbReference type="InterPro" id="IPR006115">
    <property type="entry name" value="6PGDH_NADP-bd"/>
</dbReference>
<evidence type="ECO:0000256" key="3">
    <source>
        <dbReference type="ARBA" id="ARBA00023027"/>
    </source>
</evidence>
<dbReference type="Pfam" id="PF03446">
    <property type="entry name" value="NAD_binding_2"/>
    <property type="match status" value="1"/>
</dbReference>
<proteinExistence type="inferred from homology"/>
<dbReference type="InterPro" id="IPR015815">
    <property type="entry name" value="HIBADH-related"/>
</dbReference>
<evidence type="ECO:0000313" key="7">
    <source>
        <dbReference type="Proteomes" id="UP001216674"/>
    </source>
</evidence>
<evidence type="ECO:0000256" key="2">
    <source>
        <dbReference type="ARBA" id="ARBA00023002"/>
    </source>
</evidence>
<dbReference type="EMBL" id="JARJLM010000355">
    <property type="protein sequence ID" value="MDF3835426.1"/>
    <property type="molecule type" value="Genomic_DNA"/>
</dbReference>
<reference evidence="6 7" key="1">
    <citation type="submission" date="2023-03" db="EMBL/GenBank/DDBJ databases">
        <title>Draft assemblies of triclosan tolerant bacteria isolated from returned activated sludge.</title>
        <authorList>
            <person name="Van Hamelsveld S."/>
        </authorList>
    </citation>
    <scope>NUCLEOTIDE SEQUENCE [LARGE SCALE GENOMIC DNA]</scope>
    <source>
        <strain evidence="6 7">GW210010_S58</strain>
    </source>
</reference>
<dbReference type="Gene3D" id="1.10.1040.10">
    <property type="entry name" value="N-(1-d-carboxylethyl)-l-norvaline Dehydrogenase, domain 2"/>
    <property type="match status" value="1"/>
</dbReference>
<evidence type="ECO:0000259" key="5">
    <source>
        <dbReference type="Pfam" id="PF14833"/>
    </source>
</evidence>
<dbReference type="PROSITE" id="PS00895">
    <property type="entry name" value="3_HYDROXYISOBUT_DH"/>
    <property type="match status" value="1"/>
</dbReference>
<dbReference type="InterPro" id="IPR013328">
    <property type="entry name" value="6PGD_dom2"/>
</dbReference>